<proteinExistence type="predicted"/>
<gene>
    <name evidence="2" type="ORF">CDAR_292561</name>
</gene>
<dbReference type="Proteomes" id="UP001054837">
    <property type="component" value="Unassembled WGS sequence"/>
</dbReference>
<comment type="caution">
    <text evidence="2">The sequence shown here is derived from an EMBL/GenBank/DDBJ whole genome shotgun (WGS) entry which is preliminary data.</text>
</comment>
<accession>A0AAV4MR53</accession>
<organism evidence="2 3">
    <name type="scientific">Caerostris darwini</name>
    <dbReference type="NCBI Taxonomy" id="1538125"/>
    <lineage>
        <taxon>Eukaryota</taxon>
        <taxon>Metazoa</taxon>
        <taxon>Ecdysozoa</taxon>
        <taxon>Arthropoda</taxon>
        <taxon>Chelicerata</taxon>
        <taxon>Arachnida</taxon>
        <taxon>Araneae</taxon>
        <taxon>Araneomorphae</taxon>
        <taxon>Entelegynae</taxon>
        <taxon>Araneoidea</taxon>
        <taxon>Araneidae</taxon>
        <taxon>Caerostris</taxon>
    </lineage>
</organism>
<evidence type="ECO:0000313" key="2">
    <source>
        <dbReference type="EMBL" id="GIX73916.1"/>
    </source>
</evidence>
<dbReference type="AlphaFoldDB" id="A0AAV4MR53"/>
<protein>
    <submittedName>
        <fullName evidence="2">Uncharacterized protein</fullName>
    </submittedName>
</protein>
<feature type="region of interest" description="Disordered" evidence="1">
    <location>
        <begin position="64"/>
        <end position="85"/>
    </location>
</feature>
<sequence>MRFADGMGPLAQVEEANGIPSAHNQSTLISAKVGFVLRSPKRTNRLKRVFSRFIVRHSFISQAHENDSGARRNARGRYSTRCAAD</sequence>
<evidence type="ECO:0000256" key="1">
    <source>
        <dbReference type="SAM" id="MobiDB-lite"/>
    </source>
</evidence>
<keyword evidence="3" id="KW-1185">Reference proteome</keyword>
<name>A0AAV4MR53_9ARAC</name>
<reference evidence="2 3" key="1">
    <citation type="submission" date="2021-06" db="EMBL/GenBank/DDBJ databases">
        <title>Caerostris darwini draft genome.</title>
        <authorList>
            <person name="Kono N."/>
            <person name="Arakawa K."/>
        </authorList>
    </citation>
    <scope>NUCLEOTIDE SEQUENCE [LARGE SCALE GENOMIC DNA]</scope>
</reference>
<evidence type="ECO:0000313" key="3">
    <source>
        <dbReference type="Proteomes" id="UP001054837"/>
    </source>
</evidence>
<dbReference type="EMBL" id="BPLQ01000668">
    <property type="protein sequence ID" value="GIX73916.1"/>
    <property type="molecule type" value="Genomic_DNA"/>
</dbReference>